<organism evidence="1 2">
    <name type="scientific">Aquipuribacter hungaricus</name>
    <dbReference type="NCBI Taxonomy" id="545624"/>
    <lineage>
        <taxon>Bacteria</taxon>
        <taxon>Bacillati</taxon>
        <taxon>Actinomycetota</taxon>
        <taxon>Actinomycetes</taxon>
        <taxon>Micrococcales</taxon>
        <taxon>Intrasporangiaceae</taxon>
        <taxon>Aquipuribacter</taxon>
    </lineage>
</organism>
<dbReference type="EMBL" id="JBHRWW010000002">
    <property type="protein sequence ID" value="MFC3687604.1"/>
    <property type="molecule type" value="Genomic_DNA"/>
</dbReference>
<evidence type="ECO:0000313" key="1">
    <source>
        <dbReference type="EMBL" id="MFC3687604.1"/>
    </source>
</evidence>
<reference evidence="2" key="1">
    <citation type="journal article" date="2019" name="Int. J. Syst. Evol. Microbiol.">
        <title>The Global Catalogue of Microorganisms (GCM) 10K type strain sequencing project: providing services to taxonomists for standard genome sequencing and annotation.</title>
        <authorList>
            <consortium name="The Broad Institute Genomics Platform"/>
            <consortium name="The Broad Institute Genome Sequencing Center for Infectious Disease"/>
            <person name="Wu L."/>
            <person name="Ma J."/>
        </authorList>
    </citation>
    <scope>NUCLEOTIDE SEQUENCE [LARGE SCALE GENOMIC DNA]</scope>
    <source>
        <strain evidence="2">NCAIM B.02333</strain>
    </source>
</reference>
<comment type="caution">
    <text evidence="1">The sequence shown here is derived from an EMBL/GenBank/DDBJ whole genome shotgun (WGS) entry which is preliminary data.</text>
</comment>
<keyword evidence="2" id="KW-1185">Reference proteome</keyword>
<name>A0ABV7WDZ2_9MICO</name>
<proteinExistence type="predicted"/>
<dbReference type="Proteomes" id="UP001595685">
    <property type="component" value="Unassembled WGS sequence"/>
</dbReference>
<gene>
    <name evidence="1" type="ORF">ACFOLH_04540</name>
</gene>
<protein>
    <submittedName>
        <fullName evidence="1">Uncharacterized protein</fullName>
    </submittedName>
</protein>
<sequence>MMNPETTALSSLADGFAGVRTELAARRARRAAARRLEAELAAYSTPADQAELDAIIARAPGQAGADLDRIVTRLRAA</sequence>
<evidence type="ECO:0000313" key="2">
    <source>
        <dbReference type="Proteomes" id="UP001595685"/>
    </source>
</evidence>
<dbReference type="RefSeq" id="WP_340293041.1">
    <property type="nucleotide sequence ID" value="NZ_JBBEOI010000093.1"/>
</dbReference>
<accession>A0ABV7WDZ2</accession>